<evidence type="ECO:0000313" key="2">
    <source>
        <dbReference type="Proteomes" id="UP000701698"/>
    </source>
</evidence>
<dbReference type="EMBL" id="JAGQKX010000012">
    <property type="protein sequence ID" value="MCA9389931.1"/>
    <property type="molecule type" value="Genomic_DNA"/>
</dbReference>
<accession>A0A955LHQ5</accession>
<reference evidence="1" key="1">
    <citation type="submission" date="2020-04" db="EMBL/GenBank/DDBJ databases">
        <authorList>
            <person name="Zhang T."/>
        </authorList>
    </citation>
    <scope>NUCLEOTIDE SEQUENCE</scope>
    <source>
        <strain evidence="1">HKST-UBA01</strain>
    </source>
</reference>
<gene>
    <name evidence="1" type="ORF">KC571_00855</name>
</gene>
<comment type="caution">
    <text evidence="1">The sequence shown here is derived from an EMBL/GenBank/DDBJ whole genome shotgun (WGS) entry which is preliminary data.</text>
</comment>
<protein>
    <submittedName>
        <fullName evidence="1">Uncharacterized protein</fullName>
    </submittedName>
</protein>
<dbReference type="Proteomes" id="UP000701698">
    <property type="component" value="Unassembled WGS sequence"/>
</dbReference>
<reference evidence="1" key="2">
    <citation type="journal article" date="2021" name="Microbiome">
        <title>Successional dynamics and alternative stable states in a saline activated sludge microbial community over 9 years.</title>
        <authorList>
            <person name="Wang Y."/>
            <person name="Ye J."/>
            <person name="Ju F."/>
            <person name="Liu L."/>
            <person name="Boyd J.A."/>
            <person name="Deng Y."/>
            <person name="Parks D.H."/>
            <person name="Jiang X."/>
            <person name="Yin X."/>
            <person name="Woodcroft B.J."/>
            <person name="Tyson G.W."/>
            <person name="Hugenholtz P."/>
            <person name="Polz M.F."/>
            <person name="Zhang T."/>
        </authorList>
    </citation>
    <scope>NUCLEOTIDE SEQUENCE</scope>
    <source>
        <strain evidence="1">HKST-UBA01</strain>
    </source>
</reference>
<name>A0A955LHQ5_UNCKA</name>
<sequence>METLTIDALPEYSGFVPSAAMEKLRPQVVTAIANQANRFTDILTEYRMLGEQIVDQLSDIQRLKAQIGLIVHMGMLWRDGGNQKEYLIELIDAQTYAWNLVFDDLHEVICAELDRIQNQ</sequence>
<organism evidence="1 2">
    <name type="scientific">candidate division WWE3 bacterium</name>
    <dbReference type="NCBI Taxonomy" id="2053526"/>
    <lineage>
        <taxon>Bacteria</taxon>
        <taxon>Katanobacteria</taxon>
    </lineage>
</organism>
<proteinExistence type="predicted"/>
<evidence type="ECO:0000313" key="1">
    <source>
        <dbReference type="EMBL" id="MCA9389931.1"/>
    </source>
</evidence>
<dbReference type="AlphaFoldDB" id="A0A955LHQ5"/>